<evidence type="ECO:0000313" key="2">
    <source>
        <dbReference type="EMBL" id="WCT56551.1"/>
    </source>
</evidence>
<name>A0AAX3M3X4_9BACL</name>
<proteinExistence type="predicted"/>
<dbReference type="RefSeq" id="WP_273614831.1">
    <property type="nucleotide sequence ID" value="NZ_CP117416.1"/>
</dbReference>
<dbReference type="Proteomes" id="UP001220509">
    <property type="component" value="Chromosome"/>
</dbReference>
<sequence>MKIKTLRSDQIYQNLIHVAPQYKVEQYRQQMLLPFMNKWNTQQIPYEADDSGAFDVIAFSNVMNIAPQQITSDLDPLLEAISSELFWHDCNTAVEHSLSLFEQNGILLHVNEYVYTVLLGDSNSPVLAINEGICGDGGIPGSILVTLIPNEYTLPRIASVLAHECNHNVRYQFIEWNYQHVTLGELIVSEGLAENFATTLYGEHLLGPWVSKTDMDTLNNHIKPLLAQQLHLTGFDQISAYLYGDEIAAMQYSEPVGMPYAGGYACGYYLIQYYMKKTGQSIIEATITPAELILAETKEFWHETTIIDYSKHSTHYRHY</sequence>
<protein>
    <submittedName>
        <fullName evidence="2">DUF2268 domain-containing protein</fullName>
    </submittedName>
</protein>
<dbReference type="KEGG" id="pka:PQ456_03180"/>
<keyword evidence="3" id="KW-1185">Reference proteome</keyword>
<reference evidence="2 3" key="1">
    <citation type="submission" date="2023-02" db="EMBL/GenBank/DDBJ databases">
        <title>Genome sequence of Paenibacillus kyungheensis KACC 18744.</title>
        <authorList>
            <person name="Kim S."/>
            <person name="Heo J."/>
            <person name="Kwon S.-W."/>
        </authorList>
    </citation>
    <scope>NUCLEOTIDE SEQUENCE [LARGE SCALE GENOMIC DNA]</scope>
    <source>
        <strain evidence="2 3">KACC 18744</strain>
    </source>
</reference>
<dbReference type="Pfam" id="PF10026">
    <property type="entry name" value="DUF2268"/>
    <property type="match status" value="1"/>
</dbReference>
<gene>
    <name evidence="2" type="ORF">PQ456_03180</name>
</gene>
<evidence type="ECO:0000259" key="1">
    <source>
        <dbReference type="Pfam" id="PF10026"/>
    </source>
</evidence>
<evidence type="ECO:0000313" key="3">
    <source>
        <dbReference type="Proteomes" id="UP001220509"/>
    </source>
</evidence>
<accession>A0AAX3M3X4</accession>
<dbReference type="EMBL" id="CP117416">
    <property type="protein sequence ID" value="WCT56551.1"/>
    <property type="molecule type" value="Genomic_DNA"/>
</dbReference>
<feature type="domain" description="DUF2268" evidence="1">
    <location>
        <begin position="86"/>
        <end position="294"/>
    </location>
</feature>
<dbReference type="InterPro" id="IPR018728">
    <property type="entry name" value="DUF2268"/>
</dbReference>
<dbReference type="AlphaFoldDB" id="A0AAX3M3X4"/>
<organism evidence="2 3">
    <name type="scientific">Paenibacillus kyungheensis</name>
    <dbReference type="NCBI Taxonomy" id="1452732"/>
    <lineage>
        <taxon>Bacteria</taxon>
        <taxon>Bacillati</taxon>
        <taxon>Bacillota</taxon>
        <taxon>Bacilli</taxon>
        <taxon>Bacillales</taxon>
        <taxon>Paenibacillaceae</taxon>
        <taxon>Paenibacillus</taxon>
    </lineage>
</organism>